<evidence type="ECO:0000313" key="2">
    <source>
        <dbReference type="Proteomes" id="UP001318120"/>
    </source>
</evidence>
<dbReference type="Proteomes" id="UP001318120">
    <property type="component" value="Chromosome"/>
</dbReference>
<name>A0ABZ2E6H0_9BACT</name>
<dbReference type="EMBL" id="CP144916">
    <property type="protein sequence ID" value="WWC41300.1"/>
    <property type="molecule type" value="Genomic_DNA"/>
</dbReference>
<keyword evidence="2" id="KW-1185">Reference proteome</keyword>
<accession>A0ABZ2E6H0</accession>
<gene>
    <name evidence="1" type="ORF">CVIC9261_06235</name>
</gene>
<evidence type="ECO:0000313" key="1">
    <source>
        <dbReference type="EMBL" id="WWC41300.1"/>
    </source>
</evidence>
<dbReference type="RefSeq" id="WP_086255521.1">
    <property type="nucleotide sequence ID" value="NZ_CP144915.1"/>
</dbReference>
<organism evidence="1 2">
    <name type="scientific">Campylobacter vicugnae</name>
    <dbReference type="NCBI Taxonomy" id="1660076"/>
    <lineage>
        <taxon>Bacteria</taxon>
        <taxon>Pseudomonadati</taxon>
        <taxon>Campylobacterota</taxon>
        <taxon>Epsilonproteobacteria</taxon>
        <taxon>Campylobacterales</taxon>
        <taxon>Campylobacteraceae</taxon>
        <taxon>Campylobacter</taxon>
    </lineage>
</organism>
<dbReference type="GeneID" id="93113691"/>
<proteinExistence type="predicted"/>
<reference evidence="1 2" key="1">
    <citation type="journal article" date="2017" name="Genome Biol. Evol.">
        <title>Comparative Genomic Analysis Identifies a Campylobacter Clade Deficient in Selenium Metabolism.</title>
        <authorList>
            <person name="Miller W.G."/>
            <person name="Yee E."/>
            <person name="Lopes B.S."/>
            <person name="Chapman M.H."/>
            <person name="Huynh S."/>
            <person name="Bono J.L."/>
            <person name="Parker C.T."/>
            <person name="Strachan N.J.C."/>
            <person name="Forbes K.J."/>
        </authorList>
    </citation>
    <scope>NUCLEOTIDE SEQUENCE [LARGE SCALE GENOMIC DNA]</scope>
    <source>
        <strain evidence="1 2">RM9261</strain>
    </source>
</reference>
<sequence>MLDTENKIFVVLDSKDEFVGTYKLGEITRLYLKDSSFKKKIDNKSFKVYVQDDEKFLDLLKKGLGLNKMLEKIAALSETLSYLRDKRLI</sequence>
<protein>
    <submittedName>
        <fullName evidence="1">Uncharacterized protein</fullName>
    </submittedName>
</protein>